<keyword evidence="2" id="KW-1185">Reference proteome</keyword>
<reference evidence="2" key="1">
    <citation type="journal article" date="2023" name="Nat. Plants">
        <title>Single-cell RNA sequencing provides a high-resolution roadmap for understanding the multicellular compartmentation of specialized metabolism.</title>
        <authorList>
            <person name="Sun S."/>
            <person name="Shen X."/>
            <person name="Li Y."/>
            <person name="Li Y."/>
            <person name="Wang S."/>
            <person name="Li R."/>
            <person name="Zhang H."/>
            <person name="Shen G."/>
            <person name="Guo B."/>
            <person name="Wei J."/>
            <person name="Xu J."/>
            <person name="St-Pierre B."/>
            <person name="Chen S."/>
            <person name="Sun C."/>
        </authorList>
    </citation>
    <scope>NUCLEOTIDE SEQUENCE [LARGE SCALE GENOMIC DNA]</scope>
</reference>
<proteinExistence type="predicted"/>
<comment type="caution">
    <text evidence="1">The sequence shown here is derived from an EMBL/GenBank/DDBJ whole genome shotgun (WGS) entry which is preliminary data.</text>
</comment>
<name>A0ACC0CFQ2_CATRO</name>
<evidence type="ECO:0000313" key="2">
    <source>
        <dbReference type="Proteomes" id="UP001060085"/>
    </source>
</evidence>
<protein>
    <submittedName>
        <fullName evidence="1">Uncharacterized protein</fullName>
    </submittedName>
</protein>
<sequence>MEEVPTNVHPGSVVLDVLMRQHEHMSGLIWSGDHETCITDLQCRCFVAICFKLTVRFPTWAWSRIPVLRPQLDRHVELDPLAPLGDHTQLSQNFGDHTKRDFESMDNDDEMCYLWTIRPNISKEGIHVLVEFELTQSQTFSEVQHTNVSTEEVHPHIPQHVMAITLMRKMMTIDDDDEDYVVSSESDHDNDDNDKEDDISTPINPLSSIIMNQWQSNQWFSNASYNYTQSGAFLGMGSGEQIDDLIETDTIRLLD</sequence>
<accession>A0ACC0CFQ2</accession>
<dbReference type="Proteomes" id="UP001060085">
    <property type="component" value="Linkage Group LG01"/>
</dbReference>
<dbReference type="EMBL" id="CM044701">
    <property type="protein sequence ID" value="KAI5683794.1"/>
    <property type="molecule type" value="Genomic_DNA"/>
</dbReference>
<gene>
    <name evidence="1" type="ORF">M9H77_05022</name>
</gene>
<evidence type="ECO:0000313" key="1">
    <source>
        <dbReference type="EMBL" id="KAI5683794.1"/>
    </source>
</evidence>
<organism evidence="1 2">
    <name type="scientific">Catharanthus roseus</name>
    <name type="common">Madagascar periwinkle</name>
    <name type="synonym">Vinca rosea</name>
    <dbReference type="NCBI Taxonomy" id="4058"/>
    <lineage>
        <taxon>Eukaryota</taxon>
        <taxon>Viridiplantae</taxon>
        <taxon>Streptophyta</taxon>
        <taxon>Embryophyta</taxon>
        <taxon>Tracheophyta</taxon>
        <taxon>Spermatophyta</taxon>
        <taxon>Magnoliopsida</taxon>
        <taxon>eudicotyledons</taxon>
        <taxon>Gunneridae</taxon>
        <taxon>Pentapetalae</taxon>
        <taxon>asterids</taxon>
        <taxon>lamiids</taxon>
        <taxon>Gentianales</taxon>
        <taxon>Apocynaceae</taxon>
        <taxon>Rauvolfioideae</taxon>
        <taxon>Vinceae</taxon>
        <taxon>Catharanthinae</taxon>
        <taxon>Catharanthus</taxon>
    </lineage>
</organism>